<keyword evidence="1" id="KW-0812">Transmembrane</keyword>
<feature type="transmembrane region" description="Helical" evidence="1">
    <location>
        <begin position="130"/>
        <end position="148"/>
    </location>
</feature>
<keyword evidence="5" id="KW-1185">Reference proteome</keyword>
<feature type="transmembrane region" description="Helical" evidence="1">
    <location>
        <begin position="188"/>
        <end position="209"/>
    </location>
</feature>
<feature type="transmembrane region" description="Helical" evidence="1">
    <location>
        <begin position="98"/>
        <end position="118"/>
    </location>
</feature>
<proteinExistence type="predicted"/>
<name>A0A3G6RZD9_CHRLC</name>
<evidence type="ECO:0000313" key="3">
    <source>
        <dbReference type="EMBL" id="PNW11073.1"/>
    </source>
</evidence>
<reference evidence="2 5" key="2">
    <citation type="submission" date="2018-11" db="EMBL/GenBank/DDBJ databases">
        <title>Proposal to divide the Flavobacteriaceae and reorganize its genera based on Amino Acid Identity values calculated from whole genome sequences.</title>
        <authorList>
            <person name="Nicholson A.C."/>
            <person name="Gulvik C.A."/>
            <person name="Whitney A.M."/>
            <person name="Humrighouse B.W."/>
            <person name="Bell M."/>
            <person name="Holmes B."/>
            <person name="Steigerwalt A.G."/>
            <person name="Villarma A."/>
            <person name="Sheth M."/>
            <person name="Batra D."/>
            <person name="Pryor J."/>
            <person name="Bernardet J.-F."/>
            <person name="Hugo C."/>
            <person name="Kampfer P."/>
            <person name="Newman J."/>
            <person name="McQuiston J.R."/>
        </authorList>
    </citation>
    <scope>NUCLEOTIDE SEQUENCE [LARGE SCALE GENOMIC DNA]</scope>
    <source>
        <strain evidence="2 5">KC_1864</strain>
    </source>
</reference>
<feature type="transmembrane region" description="Helical" evidence="1">
    <location>
        <begin position="215"/>
        <end position="235"/>
    </location>
</feature>
<dbReference type="RefSeq" id="WP_103294286.1">
    <property type="nucleotide sequence ID" value="NZ_CP033924.1"/>
</dbReference>
<dbReference type="EMBL" id="PPEH01000016">
    <property type="protein sequence ID" value="PNW11073.1"/>
    <property type="molecule type" value="Genomic_DNA"/>
</dbReference>
<dbReference type="AlphaFoldDB" id="A0A3G6RZD9"/>
<feature type="transmembrane region" description="Helical" evidence="1">
    <location>
        <begin position="163"/>
        <end position="181"/>
    </location>
</feature>
<evidence type="ECO:0000256" key="1">
    <source>
        <dbReference type="SAM" id="Phobius"/>
    </source>
</evidence>
<organism evidence="3 4">
    <name type="scientific">Chryseobacterium lactis</name>
    <dbReference type="NCBI Taxonomy" id="1241981"/>
    <lineage>
        <taxon>Bacteria</taxon>
        <taxon>Pseudomonadati</taxon>
        <taxon>Bacteroidota</taxon>
        <taxon>Flavobacteriia</taxon>
        <taxon>Flavobacteriales</taxon>
        <taxon>Weeksellaceae</taxon>
        <taxon>Chryseobacterium group</taxon>
        <taxon>Chryseobacterium</taxon>
    </lineage>
</organism>
<keyword evidence="1" id="KW-0472">Membrane</keyword>
<dbReference type="OrthoDB" id="1275148at2"/>
<reference evidence="3 4" key="1">
    <citation type="submission" date="2018-01" db="EMBL/GenBank/DDBJ databases">
        <title>Draft genome sequences of Chryseobacterium lactis NCTC11390, Chryseobacterium oncorhynchi 701B-08, and Chryseobacterium viscerum 687B-08.</title>
        <authorList>
            <person name="Jeong J.-J."/>
            <person name="Lee Y.J."/>
            <person name="Park B."/>
            <person name="Choi I.-G."/>
            <person name="Kim K.D."/>
        </authorList>
    </citation>
    <scope>NUCLEOTIDE SEQUENCE [LARGE SCALE GENOMIC DNA]</scope>
    <source>
        <strain evidence="3 4">NCTC11390</strain>
    </source>
</reference>
<dbReference type="KEGG" id="clac:EG342_08700"/>
<keyword evidence="2" id="KW-0645">Protease</keyword>
<dbReference type="Proteomes" id="UP000279972">
    <property type="component" value="Chromosome"/>
</dbReference>
<gene>
    <name evidence="3" type="ORF">C1637_24570</name>
    <name evidence="2" type="ORF">EG342_08700</name>
</gene>
<keyword evidence="2" id="KW-0482">Metalloprotease</keyword>
<accession>A0A3G6RZD9</accession>
<protein>
    <submittedName>
        <fullName evidence="2">CPBP family intramembrane metalloprotease</fullName>
    </submittedName>
</protein>
<feature type="transmembrane region" description="Helical" evidence="1">
    <location>
        <begin position="33"/>
        <end position="54"/>
    </location>
</feature>
<sequence length="236" mass="27967">MKTDKSLSIFTHFLKFVHHPSINKSSNPIVKNLLQLLLLFFLGLIIRFLIAFLRPYFIDAPMKDNLTSYEISIFEVFLTCLLVPLLEELAFRLPLYFSKINLSISTTIISFFIVNRFFHLEDQYDLKNDFFFRVLIAYLLGFLMWLIVKNYGKFFEDFYHKRLGIIVYSYSLFFAFMHIANYEVSSNYLLTSLFIIIPHFISGLILSFVRLNYGFFYSLFLHILNNSLPFIILSII</sequence>
<dbReference type="EMBL" id="CP033924">
    <property type="protein sequence ID" value="AZA81982.1"/>
    <property type="molecule type" value="Genomic_DNA"/>
</dbReference>
<evidence type="ECO:0000313" key="2">
    <source>
        <dbReference type="EMBL" id="AZA81982.1"/>
    </source>
</evidence>
<evidence type="ECO:0000313" key="5">
    <source>
        <dbReference type="Proteomes" id="UP000279972"/>
    </source>
</evidence>
<dbReference type="GO" id="GO:0008237">
    <property type="term" value="F:metallopeptidase activity"/>
    <property type="evidence" value="ECO:0007669"/>
    <property type="project" value="UniProtKB-KW"/>
</dbReference>
<evidence type="ECO:0000313" key="4">
    <source>
        <dbReference type="Proteomes" id="UP000236262"/>
    </source>
</evidence>
<dbReference type="Proteomes" id="UP000236262">
    <property type="component" value="Unassembled WGS sequence"/>
</dbReference>
<keyword evidence="1" id="KW-1133">Transmembrane helix</keyword>
<keyword evidence="2" id="KW-0378">Hydrolase</keyword>